<gene>
    <name evidence="2" type="ORF">LTRI10_LOCUS13481</name>
</gene>
<dbReference type="EMBL" id="OZ034815">
    <property type="protein sequence ID" value="CAL1371414.1"/>
    <property type="molecule type" value="Genomic_DNA"/>
</dbReference>
<protein>
    <submittedName>
        <fullName evidence="2">Uncharacterized protein</fullName>
    </submittedName>
</protein>
<evidence type="ECO:0000313" key="2">
    <source>
        <dbReference type="EMBL" id="CAL1371414.1"/>
    </source>
</evidence>
<feature type="compositionally biased region" description="Low complexity" evidence="1">
    <location>
        <begin position="29"/>
        <end position="50"/>
    </location>
</feature>
<accession>A0AAV2DC11</accession>
<organism evidence="2 3">
    <name type="scientific">Linum trigynum</name>
    <dbReference type="NCBI Taxonomy" id="586398"/>
    <lineage>
        <taxon>Eukaryota</taxon>
        <taxon>Viridiplantae</taxon>
        <taxon>Streptophyta</taxon>
        <taxon>Embryophyta</taxon>
        <taxon>Tracheophyta</taxon>
        <taxon>Spermatophyta</taxon>
        <taxon>Magnoliopsida</taxon>
        <taxon>eudicotyledons</taxon>
        <taxon>Gunneridae</taxon>
        <taxon>Pentapetalae</taxon>
        <taxon>rosids</taxon>
        <taxon>fabids</taxon>
        <taxon>Malpighiales</taxon>
        <taxon>Linaceae</taxon>
        <taxon>Linum</taxon>
    </lineage>
</organism>
<proteinExistence type="predicted"/>
<reference evidence="2 3" key="1">
    <citation type="submission" date="2024-04" db="EMBL/GenBank/DDBJ databases">
        <authorList>
            <person name="Fracassetti M."/>
        </authorList>
    </citation>
    <scope>NUCLEOTIDE SEQUENCE [LARGE SCALE GENOMIC DNA]</scope>
</reference>
<feature type="region of interest" description="Disordered" evidence="1">
    <location>
        <begin position="153"/>
        <end position="178"/>
    </location>
</feature>
<feature type="region of interest" description="Disordered" evidence="1">
    <location>
        <begin position="1"/>
        <end position="50"/>
    </location>
</feature>
<sequence>MVSQSTTPSDSQNRGFSGESAPPSASDVATNTPSAAAKTTASDTAAAAATGNVAAPRVNVSAARTSAKTVSGGGPAAGAGMPAFSNPLSLSDIEWDSEGIDLLCGGGNAVVASERVDRPDGCILGLGVGALTDTGTFLIERGATSRVGDNLVKLSSESVPEDTPRDSAGEDSVADSPSLALSEKPIHPFQAVADSEYRVRLHADMWEGREVPDAVYSYGLKYKPAYSPAQVLRQLHRHQLPTDWEYAAPSLEGRCGSCPIGWITIFTEHMRLGLEFPLVPLLTGIPLHLNCSLSRLSPSIIFHSICYRAACARLKEEPSIDAFRLLYSMTGSKNCWSPRRRSKNVGFVYGSPKLDSPWYSEYFFARPAGKWYSGDVEPLTVFSFGQTDDWDEGVKRLQHLRPHLDRITSTVQFRLPPHGHDNALEIVQRFHG</sequence>
<name>A0AAV2DC11_9ROSI</name>
<dbReference type="Proteomes" id="UP001497516">
    <property type="component" value="Chromosome 2"/>
</dbReference>
<keyword evidence="3" id="KW-1185">Reference proteome</keyword>
<evidence type="ECO:0000256" key="1">
    <source>
        <dbReference type="SAM" id="MobiDB-lite"/>
    </source>
</evidence>
<feature type="compositionally biased region" description="Polar residues" evidence="1">
    <location>
        <begin position="1"/>
        <end position="15"/>
    </location>
</feature>
<dbReference type="AlphaFoldDB" id="A0AAV2DC11"/>
<evidence type="ECO:0000313" key="3">
    <source>
        <dbReference type="Proteomes" id="UP001497516"/>
    </source>
</evidence>